<dbReference type="InterPro" id="IPR011545">
    <property type="entry name" value="DEAD/DEAH_box_helicase_dom"/>
</dbReference>
<dbReference type="GO" id="GO:0005524">
    <property type="term" value="F:ATP binding"/>
    <property type="evidence" value="ECO:0007669"/>
    <property type="project" value="UniProtKB-KW"/>
</dbReference>
<evidence type="ECO:0000259" key="14">
    <source>
        <dbReference type="PROSITE" id="PS51194"/>
    </source>
</evidence>
<feature type="compositionally biased region" description="Basic residues" evidence="12">
    <location>
        <begin position="432"/>
        <end position="447"/>
    </location>
</feature>
<dbReference type="AlphaFoldDB" id="A0A318DB35"/>
<evidence type="ECO:0000313" key="16">
    <source>
        <dbReference type="EMBL" id="PXF64424.1"/>
    </source>
</evidence>
<feature type="compositionally biased region" description="Basic residues" evidence="12">
    <location>
        <begin position="388"/>
        <end position="403"/>
    </location>
</feature>
<dbReference type="SUPFAM" id="SSF52540">
    <property type="entry name" value="P-loop containing nucleoside triphosphate hydrolases"/>
    <property type="match status" value="1"/>
</dbReference>
<evidence type="ECO:0000256" key="8">
    <source>
        <dbReference type="ARBA" id="ARBA00047984"/>
    </source>
</evidence>
<dbReference type="InterPro" id="IPR027417">
    <property type="entry name" value="P-loop_NTPase"/>
</dbReference>
<feature type="compositionally biased region" description="Basic and acidic residues" evidence="12">
    <location>
        <begin position="448"/>
        <end position="460"/>
    </location>
</feature>
<dbReference type="RefSeq" id="WP_110200418.1">
    <property type="nucleotide sequence ID" value="NZ_QICH01000001.1"/>
</dbReference>
<dbReference type="Pfam" id="PF00271">
    <property type="entry name" value="Helicase_C"/>
    <property type="match status" value="1"/>
</dbReference>
<evidence type="ECO:0000256" key="10">
    <source>
        <dbReference type="PROSITE-ProRule" id="PRU00552"/>
    </source>
</evidence>
<keyword evidence="17" id="KW-1185">Reference proteome</keyword>
<dbReference type="Pfam" id="PF00270">
    <property type="entry name" value="DEAD"/>
    <property type="match status" value="1"/>
</dbReference>
<reference evidence="16 17" key="1">
    <citation type="submission" date="2018-05" db="EMBL/GenBank/DDBJ databases">
        <title>Kangiella spongicola genome sequence.</title>
        <authorList>
            <person name="Maclea K.S."/>
            <person name="Goen A.E."/>
            <person name="Kelley C."/>
            <person name="Underriner A."/>
            <person name="Silverwood T."/>
            <person name="Trachtenberg A.M."/>
        </authorList>
    </citation>
    <scope>NUCLEOTIDE SEQUENCE [LARGE SCALE GENOMIC DNA]</scope>
    <source>
        <strain evidence="16 17">ATCC BAA-2076</strain>
    </source>
</reference>
<dbReference type="InterPro" id="IPR014014">
    <property type="entry name" value="RNA_helicase_DEAD_Q_motif"/>
</dbReference>
<dbReference type="PANTHER" id="PTHR47959:SF13">
    <property type="entry name" value="ATP-DEPENDENT RNA HELICASE RHLE"/>
    <property type="match status" value="1"/>
</dbReference>
<evidence type="ECO:0000256" key="3">
    <source>
        <dbReference type="ARBA" id="ARBA00022741"/>
    </source>
</evidence>
<dbReference type="FunFam" id="3.40.50.300:FF:000108">
    <property type="entry name" value="ATP-dependent RNA helicase RhlE"/>
    <property type="match status" value="1"/>
</dbReference>
<dbReference type="SMART" id="SM00487">
    <property type="entry name" value="DEXDc"/>
    <property type="match status" value="1"/>
</dbReference>
<dbReference type="EMBL" id="QICH01000001">
    <property type="protein sequence ID" value="PXF64424.1"/>
    <property type="molecule type" value="Genomic_DNA"/>
</dbReference>
<gene>
    <name evidence="16" type="ORF">DL796_04600</name>
</gene>
<evidence type="ECO:0000256" key="7">
    <source>
        <dbReference type="ARBA" id="ARBA00038437"/>
    </source>
</evidence>
<evidence type="ECO:0000256" key="4">
    <source>
        <dbReference type="ARBA" id="ARBA00022801"/>
    </source>
</evidence>
<keyword evidence="2" id="KW-0963">Cytoplasm</keyword>
<evidence type="ECO:0000256" key="6">
    <source>
        <dbReference type="ARBA" id="ARBA00022840"/>
    </source>
</evidence>
<feature type="domain" description="DEAD-box RNA helicase Q" evidence="15">
    <location>
        <begin position="1"/>
        <end position="29"/>
    </location>
</feature>
<feature type="domain" description="Helicase ATP-binding" evidence="13">
    <location>
        <begin position="32"/>
        <end position="206"/>
    </location>
</feature>
<dbReference type="PANTHER" id="PTHR47959">
    <property type="entry name" value="ATP-DEPENDENT RNA HELICASE RHLE-RELATED"/>
    <property type="match status" value="1"/>
</dbReference>
<dbReference type="PROSITE" id="PS51195">
    <property type="entry name" value="Q_MOTIF"/>
    <property type="match status" value="1"/>
</dbReference>
<keyword evidence="3 11" id="KW-0547">Nucleotide-binding</keyword>
<feature type="compositionally biased region" description="Low complexity" evidence="12">
    <location>
        <begin position="404"/>
        <end position="415"/>
    </location>
</feature>
<dbReference type="GO" id="GO:0042255">
    <property type="term" value="P:ribosome assembly"/>
    <property type="evidence" value="ECO:0007669"/>
    <property type="project" value="UniProtKB-ARBA"/>
</dbReference>
<evidence type="ECO:0000256" key="1">
    <source>
        <dbReference type="ARBA" id="ARBA00012552"/>
    </source>
</evidence>
<protein>
    <recommendedName>
        <fullName evidence="9">DEAD-box ATP-dependent RNA helicase RhpA</fullName>
        <ecNumber evidence="1">3.6.4.13</ecNumber>
    </recommendedName>
</protein>
<dbReference type="InterPro" id="IPR000629">
    <property type="entry name" value="RNA-helicase_DEAD-box_CS"/>
</dbReference>
<organism evidence="16 17">
    <name type="scientific">Kangiella spongicola</name>
    <dbReference type="NCBI Taxonomy" id="796379"/>
    <lineage>
        <taxon>Bacteria</taxon>
        <taxon>Pseudomonadati</taxon>
        <taxon>Pseudomonadota</taxon>
        <taxon>Gammaproteobacteria</taxon>
        <taxon>Kangiellales</taxon>
        <taxon>Kangiellaceae</taxon>
        <taxon>Kangiella</taxon>
    </lineage>
</organism>
<dbReference type="GO" id="GO:0016787">
    <property type="term" value="F:hydrolase activity"/>
    <property type="evidence" value="ECO:0007669"/>
    <property type="project" value="UniProtKB-KW"/>
</dbReference>
<dbReference type="InterPro" id="IPR001650">
    <property type="entry name" value="Helicase_C-like"/>
</dbReference>
<evidence type="ECO:0000259" key="13">
    <source>
        <dbReference type="PROSITE" id="PS51192"/>
    </source>
</evidence>
<feature type="domain" description="Helicase C-terminal" evidence="14">
    <location>
        <begin position="217"/>
        <end position="377"/>
    </location>
</feature>
<feature type="short sequence motif" description="Q motif" evidence="10">
    <location>
        <begin position="1"/>
        <end position="29"/>
    </location>
</feature>
<keyword evidence="6 11" id="KW-0067">ATP-binding</keyword>
<name>A0A318DB35_9GAMM</name>
<dbReference type="InterPro" id="IPR050079">
    <property type="entry name" value="DEAD_box_RNA_helicase"/>
</dbReference>
<proteinExistence type="inferred from homology"/>
<dbReference type="InterPro" id="IPR044742">
    <property type="entry name" value="DEAD/DEAH_RhlB"/>
</dbReference>
<evidence type="ECO:0000313" key="17">
    <source>
        <dbReference type="Proteomes" id="UP000247689"/>
    </source>
</evidence>
<evidence type="ECO:0000256" key="9">
    <source>
        <dbReference type="ARBA" id="ARBA00074363"/>
    </source>
</evidence>
<comment type="catalytic activity">
    <reaction evidence="8">
        <text>ATP + H2O = ADP + phosphate + H(+)</text>
        <dbReference type="Rhea" id="RHEA:13065"/>
        <dbReference type="ChEBI" id="CHEBI:15377"/>
        <dbReference type="ChEBI" id="CHEBI:15378"/>
        <dbReference type="ChEBI" id="CHEBI:30616"/>
        <dbReference type="ChEBI" id="CHEBI:43474"/>
        <dbReference type="ChEBI" id="CHEBI:456216"/>
        <dbReference type="EC" id="3.6.4.13"/>
    </reaction>
</comment>
<sequence>MTFTDLNLIQPLLDSLHKSGYTTPSPIQQKAIPLILSGSDVMAAAQTGTGKTAGFSLPILQKLSEGKKAGANSARCLILTPTRELAEQVHQSVQKYAANLSLKSVVVYGGVKINPQMLKLSRGTDVLVATPGRLLDLMEKNAVGFKDLEFLVLDEADRMLDMGFLPSIKRILAKLPKKRQTLLFSATFSESIKALSQQFMHNPKLIETETTNATATTVKQWIHPVDKKEKPALLSFLIGDHRWHQLLVFVRTRRGANRLSLALEKRGIKATAIHGGKSQGARNRALSEFKSCQVTALVATDVAARGIDIDQMPVVVNYDLPNVAEDYVHRIGRTGRAGEKGTAISLVSADEVEELRAIQNLIRKQLERRIVDDFEPHHVVPETPLKAVAKKKPHKKKLAKAKAKGGANKSSSAEGTAKPPKRGKNGYNGKAANKKKASGNKKPSGKAKPKDSSSKNDPYKKSKAKAQSKNKGSNRNTTKRSPKNN</sequence>
<evidence type="ECO:0000256" key="12">
    <source>
        <dbReference type="SAM" id="MobiDB-lite"/>
    </source>
</evidence>
<dbReference type="GO" id="GO:0003676">
    <property type="term" value="F:nucleic acid binding"/>
    <property type="evidence" value="ECO:0007669"/>
    <property type="project" value="InterPro"/>
</dbReference>
<dbReference type="Proteomes" id="UP000247689">
    <property type="component" value="Unassembled WGS sequence"/>
</dbReference>
<dbReference type="GO" id="GO:0005829">
    <property type="term" value="C:cytosol"/>
    <property type="evidence" value="ECO:0007669"/>
    <property type="project" value="TreeGrafter"/>
</dbReference>
<dbReference type="OrthoDB" id="9808889at2"/>
<comment type="similarity">
    <text evidence="7 11">Belongs to the DEAD box helicase family.</text>
</comment>
<dbReference type="PROSITE" id="PS51192">
    <property type="entry name" value="HELICASE_ATP_BIND_1"/>
    <property type="match status" value="1"/>
</dbReference>
<evidence type="ECO:0000259" key="15">
    <source>
        <dbReference type="PROSITE" id="PS51195"/>
    </source>
</evidence>
<dbReference type="Gene3D" id="3.40.50.300">
    <property type="entry name" value="P-loop containing nucleotide triphosphate hydrolases"/>
    <property type="match status" value="2"/>
</dbReference>
<dbReference type="CDD" id="cd18787">
    <property type="entry name" value="SF2_C_DEAD"/>
    <property type="match status" value="1"/>
</dbReference>
<keyword evidence="4 11" id="KW-0378">Hydrolase</keyword>
<feature type="region of interest" description="Disordered" evidence="12">
    <location>
        <begin position="382"/>
        <end position="485"/>
    </location>
</feature>
<dbReference type="GO" id="GO:0009266">
    <property type="term" value="P:response to temperature stimulus"/>
    <property type="evidence" value="ECO:0007669"/>
    <property type="project" value="UniProtKB-ARBA"/>
</dbReference>
<dbReference type="CDD" id="cd00268">
    <property type="entry name" value="DEADc"/>
    <property type="match status" value="1"/>
</dbReference>
<dbReference type="FunFam" id="3.40.50.300:FF:000468">
    <property type="entry name" value="ATP-dependent RNA helicase RhlE"/>
    <property type="match status" value="1"/>
</dbReference>
<keyword evidence="5 11" id="KW-0347">Helicase</keyword>
<comment type="caution">
    <text evidence="16">The sequence shown here is derived from an EMBL/GenBank/DDBJ whole genome shotgun (WGS) entry which is preliminary data.</text>
</comment>
<dbReference type="PROSITE" id="PS51194">
    <property type="entry name" value="HELICASE_CTER"/>
    <property type="match status" value="1"/>
</dbReference>
<dbReference type="PROSITE" id="PS00039">
    <property type="entry name" value="DEAD_ATP_HELICASE"/>
    <property type="match status" value="1"/>
</dbReference>
<dbReference type="InterPro" id="IPR014001">
    <property type="entry name" value="Helicase_ATP-bd"/>
</dbReference>
<dbReference type="GO" id="GO:0003724">
    <property type="term" value="F:RNA helicase activity"/>
    <property type="evidence" value="ECO:0007669"/>
    <property type="project" value="UniProtKB-EC"/>
</dbReference>
<evidence type="ECO:0000256" key="2">
    <source>
        <dbReference type="ARBA" id="ARBA00022490"/>
    </source>
</evidence>
<accession>A0A318DB35</accession>
<dbReference type="EC" id="3.6.4.13" evidence="1"/>
<evidence type="ECO:0000256" key="11">
    <source>
        <dbReference type="RuleBase" id="RU000492"/>
    </source>
</evidence>
<evidence type="ECO:0000256" key="5">
    <source>
        <dbReference type="ARBA" id="ARBA00022806"/>
    </source>
</evidence>
<dbReference type="SMART" id="SM00490">
    <property type="entry name" value="HELICc"/>
    <property type="match status" value="1"/>
</dbReference>